<reference evidence="4" key="1">
    <citation type="submission" date="2016-10" db="EMBL/GenBank/DDBJ databases">
        <authorList>
            <person name="Varghese N."/>
            <person name="Submissions S."/>
        </authorList>
    </citation>
    <scope>NUCLEOTIDE SEQUENCE [LARGE SCALE GENOMIC DNA]</scope>
    <source>
        <strain evidence="4">DSM 22251</strain>
    </source>
</reference>
<gene>
    <name evidence="3" type="ORF">SAMN05421638_1276</name>
</gene>
<evidence type="ECO:0000313" key="3">
    <source>
        <dbReference type="EMBL" id="SFI86944.1"/>
    </source>
</evidence>
<dbReference type="Gene3D" id="3.40.250.10">
    <property type="entry name" value="Rhodanese-like domain"/>
    <property type="match status" value="1"/>
</dbReference>
<feature type="chain" id="PRO_5015313402" evidence="1">
    <location>
        <begin position="22"/>
        <end position="122"/>
    </location>
</feature>
<dbReference type="Pfam" id="PF00581">
    <property type="entry name" value="Rhodanese"/>
    <property type="match status" value="1"/>
</dbReference>
<keyword evidence="4" id="KW-1185">Reference proteome</keyword>
<dbReference type="RefSeq" id="WP_177179787.1">
    <property type="nucleotide sequence ID" value="NZ_FORQ01000002.1"/>
</dbReference>
<evidence type="ECO:0000256" key="1">
    <source>
        <dbReference type="SAM" id="SignalP"/>
    </source>
</evidence>
<dbReference type="InterPro" id="IPR050229">
    <property type="entry name" value="GlpE_sulfurtransferase"/>
</dbReference>
<accession>A0A1I3LQ76</accession>
<dbReference type="AlphaFoldDB" id="A0A1I3LQ76"/>
<dbReference type="PROSITE" id="PS51257">
    <property type="entry name" value="PROKAR_LIPOPROTEIN"/>
    <property type="match status" value="1"/>
</dbReference>
<keyword evidence="1" id="KW-0732">Signal</keyword>
<dbReference type="PANTHER" id="PTHR43031:SF1">
    <property type="entry name" value="PYRIDINE NUCLEOTIDE-DISULPHIDE OXIDOREDUCTASE"/>
    <property type="match status" value="1"/>
</dbReference>
<dbReference type="PROSITE" id="PS50206">
    <property type="entry name" value="RHODANESE_3"/>
    <property type="match status" value="1"/>
</dbReference>
<dbReference type="CDD" id="cd00158">
    <property type="entry name" value="RHOD"/>
    <property type="match status" value="1"/>
</dbReference>
<dbReference type="EMBL" id="FORQ01000002">
    <property type="protein sequence ID" value="SFI86944.1"/>
    <property type="molecule type" value="Genomic_DNA"/>
</dbReference>
<evidence type="ECO:0000313" key="4">
    <source>
        <dbReference type="Proteomes" id="UP000242560"/>
    </source>
</evidence>
<dbReference type="GO" id="GO:0016740">
    <property type="term" value="F:transferase activity"/>
    <property type="evidence" value="ECO:0007669"/>
    <property type="project" value="UniProtKB-KW"/>
</dbReference>
<feature type="domain" description="Rhodanese" evidence="2">
    <location>
        <begin position="37"/>
        <end position="115"/>
    </location>
</feature>
<proteinExistence type="predicted"/>
<name>A0A1I3LQ76_9FLAO</name>
<dbReference type="Proteomes" id="UP000242560">
    <property type="component" value="Unassembled WGS sequence"/>
</dbReference>
<evidence type="ECO:0000259" key="2">
    <source>
        <dbReference type="PROSITE" id="PS50206"/>
    </source>
</evidence>
<sequence length="122" mass="13345">MKKLVLLMMISAFVASCQTQKAVVSNADRTEIKPMVLDSETVLVDVRVPEQFEKKTAEGAINIPLAELQNNLGLLKGKNVVVFCNSGRQAGEAVEILKKNGVNTVYNAKTLNNVEAIKDEKK</sequence>
<organism evidence="3 4">
    <name type="scientific">Kaistella treverensis</name>
    <dbReference type="NCBI Taxonomy" id="631455"/>
    <lineage>
        <taxon>Bacteria</taxon>
        <taxon>Pseudomonadati</taxon>
        <taxon>Bacteroidota</taxon>
        <taxon>Flavobacteriia</taxon>
        <taxon>Flavobacteriales</taxon>
        <taxon>Weeksellaceae</taxon>
        <taxon>Chryseobacterium group</taxon>
        <taxon>Kaistella</taxon>
    </lineage>
</organism>
<protein>
    <submittedName>
        <fullName evidence="3">Rhodanese-related sulfurtransferase</fullName>
    </submittedName>
</protein>
<dbReference type="SMART" id="SM00450">
    <property type="entry name" value="RHOD"/>
    <property type="match status" value="1"/>
</dbReference>
<dbReference type="InterPro" id="IPR036873">
    <property type="entry name" value="Rhodanese-like_dom_sf"/>
</dbReference>
<keyword evidence="3" id="KW-0808">Transferase</keyword>
<feature type="signal peptide" evidence="1">
    <location>
        <begin position="1"/>
        <end position="21"/>
    </location>
</feature>
<dbReference type="SUPFAM" id="SSF52821">
    <property type="entry name" value="Rhodanese/Cell cycle control phosphatase"/>
    <property type="match status" value="1"/>
</dbReference>
<dbReference type="InterPro" id="IPR001763">
    <property type="entry name" value="Rhodanese-like_dom"/>
</dbReference>
<dbReference type="PANTHER" id="PTHR43031">
    <property type="entry name" value="FAD-DEPENDENT OXIDOREDUCTASE"/>
    <property type="match status" value="1"/>
</dbReference>